<dbReference type="CDD" id="cd00038">
    <property type="entry name" value="CAP_ED"/>
    <property type="match status" value="2"/>
</dbReference>
<dbReference type="InterPro" id="IPR018488">
    <property type="entry name" value="cNMP-bd_CS"/>
</dbReference>
<dbReference type="Pfam" id="PF24179">
    <property type="entry name" value="NTE_Ploop"/>
    <property type="match status" value="1"/>
</dbReference>
<evidence type="ECO:0008006" key="12">
    <source>
        <dbReference type="Google" id="ProtNLM"/>
    </source>
</evidence>
<evidence type="ECO:0000259" key="9">
    <source>
        <dbReference type="PROSITE" id="PS50042"/>
    </source>
</evidence>
<dbReference type="GO" id="GO:0004622">
    <property type="term" value="F:phosphatidylcholine lysophospholipase activity"/>
    <property type="evidence" value="ECO:0007669"/>
    <property type="project" value="UniProtKB-ARBA"/>
</dbReference>
<dbReference type="CDD" id="cd07205">
    <property type="entry name" value="Pat_PNPLA6_PNPLA7_NTE1_like"/>
    <property type="match status" value="1"/>
</dbReference>
<evidence type="ECO:0000259" key="10">
    <source>
        <dbReference type="PROSITE" id="PS51635"/>
    </source>
</evidence>
<dbReference type="SUPFAM" id="SSF52151">
    <property type="entry name" value="FabD/lysophospholipase-like"/>
    <property type="match status" value="1"/>
</dbReference>
<evidence type="ECO:0000256" key="1">
    <source>
        <dbReference type="ARBA" id="ARBA00004370"/>
    </source>
</evidence>
<keyword evidence="3" id="KW-0812">Transmembrane</keyword>
<dbReference type="InterPro" id="IPR056556">
    <property type="entry name" value="NTE1_P-loop_dom"/>
</dbReference>
<evidence type="ECO:0000256" key="2">
    <source>
        <dbReference type="ARBA" id="ARBA00006636"/>
    </source>
</evidence>
<dbReference type="InterPro" id="IPR018490">
    <property type="entry name" value="cNMP-bd_dom_sf"/>
</dbReference>
<feature type="domain" description="Cyclic nucleotide-binding" evidence="9">
    <location>
        <begin position="156"/>
        <end position="275"/>
    </location>
</feature>
<dbReference type="InterPro" id="IPR002641">
    <property type="entry name" value="PNPLA_dom"/>
</dbReference>
<dbReference type="InterPro" id="IPR014710">
    <property type="entry name" value="RmlC-like_jellyroll"/>
</dbReference>
<gene>
    <name evidence="11" type="ORF">METZ01_LOCUS64716</name>
</gene>
<evidence type="ECO:0000256" key="5">
    <source>
        <dbReference type="ARBA" id="ARBA00022963"/>
    </source>
</evidence>
<evidence type="ECO:0000313" key="11">
    <source>
        <dbReference type="EMBL" id="SVA11862.1"/>
    </source>
</evidence>
<dbReference type="Pfam" id="PF00027">
    <property type="entry name" value="cNMP_binding"/>
    <property type="match status" value="2"/>
</dbReference>
<keyword evidence="7" id="KW-0443">Lipid metabolism</keyword>
<feature type="domain" description="PNPLA" evidence="10">
    <location>
        <begin position="478"/>
        <end position="639"/>
    </location>
</feature>
<comment type="similarity">
    <text evidence="2">Belongs to the NTE family.</text>
</comment>
<dbReference type="SUPFAM" id="SSF51206">
    <property type="entry name" value="cAMP-binding domain-like"/>
    <property type="match status" value="2"/>
</dbReference>
<organism evidence="11">
    <name type="scientific">marine metagenome</name>
    <dbReference type="NCBI Taxonomy" id="408172"/>
    <lineage>
        <taxon>unclassified sequences</taxon>
        <taxon>metagenomes</taxon>
        <taxon>ecological metagenomes</taxon>
    </lineage>
</organism>
<dbReference type="GO" id="GO:0016042">
    <property type="term" value="P:lipid catabolic process"/>
    <property type="evidence" value="ECO:0007669"/>
    <property type="project" value="UniProtKB-KW"/>
</dbReference>
<dbReference type="PROSITE" id="PS51635">
    <property type="entry name" value="PNPLA"/>
    <property type="match status" value="1"/>
</dbReference>
<reference evidence="11" key="1">
    <citation type="submission" date="2018-05" db="EMBL/GenBank/DDBJ databases">
        <authorList>
            <person name="Lanie J.A."/>
            <person name="Ng W.-L."/>
            <person name="Kazmierczak K.M."/>
            <person name="Andrzejewski T.M."/>
            <person name="Davidsen T.M."/>
            <person name="Wayne K.J."/>
            <person name="Tettelin H."/>
            <person name="Glass J.I."/>
            <person name="Rusch D."/>
            <person name="Podicherti R."/>
            <person name="Tsui H.-C.T."/>
            <person name="Winkler M.E."/>
        </authorList>
    </citation>
    <scope>NUCLEOTIDE SEQUENCE</scope>
</reference>
<sequence>MKEKNTDHSIVVAENLKDSAFFENVSQSYLDEIASSAIIMKAEKDDVIYTAGEENSAGIFLLLSGLVKLFRKGEDTTLDSTEDIVEGETFNSLSLFYEKKRGETATASAYSRLLFIPKQALLDLCHTQPEFNKILHDKTTLQFNRNKLRRILLNFYSDEVDQSILRKIMLTGEWITLKHNSKLFDEGEPSDSMFFLVRGFLKAFINSDGNLKEVGEIKEGEVIGEMGLLSDEPRSASIYSTRESILFKVNKEKFDDLMRSSPSVLFALSKQIILRFKKNQNVDTGNENTTFLTLIYTSQDQKNQLSGNKIGKTLDTALGKIDSSYFLDRTLVNEKLGIKDINKELSLEKKYYPLDNLINNLGKDYKYIILECDPDNNMWTKWCTRMGDKFLFMLDPEDGINNSPMIREMDEIQKNTPKHLLVDRQLIIFHQNKNTFPTNTIKFLEELHPISNHYHIDINNEDDFNRLARILTGSSIGVAFGGGGARGIAHIGVYKALIEYGIPVDIVCGTSAGGMMSGLVASRYSIEEITEIFKNFGKNVKVKLGDYTLPYSSIVKDPKLIEAYKSFCGEKKIEDLWLPMFCCAVNISSAELTIFDRGNLWKALRATTSLPGLLVPAVDNGSLFVDGGLINNMPGDILKERYNSKLISVNVSPEKDLVPNFSEFPNQTKYLLKKMFLRKKFKKDYGNMEIPNLASIMVRSIMVGSAKKTNEVAKISEIYLSPPTDNFKMLDYDNLEKITEVGYKYAVEELNKYDLNQIINS</sequence>
<dbReference type="PROSITE" id="PS00889">
    <property type="entry name" value="CNMP_BINDING_2"/>
    <property type="match status" value="1"/>
</dbReference>
<dbReference type="InterPro" id="IPR016035">
    <property type="entry name" value="Acyl_Trfase/lysoPLipase"/>
</dbReference>
<proteinExistence type="inferred from homology"/>
<dbReference type="PROSITE" id="PS50042">
    <property type="entry name" value="CNMP_BINDING_3"/>
    <property type="match status" value="2"/>
</dbReference>
<dbReference type="Pfam" id="PF01734">
    <property type="entry name" value="Patatin"/>
    <property type="match status" value="1"/>
</dbReference>
<evidence type="ECO:0000256" key="7">
    <source>
        <dbReference type="ARBA" id="ARBA00023098"/>
    </source>
</evidence>
<feature type="domain" description="Cyclic nucleotide-binding" evidence="9">
    <location>
        <begin position="21"/>
        <end position="124"/>
    </location>
</feature>
<keyword evidence="4" id="KW-0378">Hydrolase</keyword>
<evidence type="ECO:0000256" key="6">
    <source>
        <dbReference type="ARBA" id="ARBA00022989"/>
    </source>
</evidence>
<keyword evidence="8" id="KW-0472">Membrane</keyword>
<dbReference type="Gene3D" id="2.60.120.10">
    <property type="entry name" value="Jelly Rolls"/>
    <property type="match status" value="2"/>
</dbReference>
<dbReference type="InterPro" id="IPR050301">
    <property type="entry name" value="NTE"/>
</dbReference>
<comment type="subcellular location">
    <subcellularLocation>
        <location evidence="1">Membrane</location>
    </subcellularLocation>
</comment>
<dbReference type="GO" id="GO:0016020">
    <property type="term" value="C:membrane"/>
    <property type="evidence" value="ECO:0007669"/>
    <property type="project" value="UniProtKB-SubCell"/>
</dbReference>
<name>A0A381T6P9_9ZZZZ</name>
<evidence type="ECO:0000256" key="8">
    <source>
        <dbReference type="ARBA" id="ARBA00023136"/>
    </source>
</evidence>
<accession>A0A381T6P9</accession>
<evidence type="ECO:0000256" key="4">
    <source>
        <dbReference type="ARBA" id="ARBA00022801"/>
    </source>
</evidence>
<protein>
    <recommendedName>
        <fullName evidence="12">PNPLA domain-containing protein</fullName>
    </recommendedName>
</protein>
<dbReference type="PANTHER" id="PTHR14226">
    <property type="entry name" value="NEUROPATHY TARGET ESTERASE/SWISS CHEESE D.MELANOGASTER"/>
    <property type="match status" value="1"/>
</dbReference>
<evidence type="ECO:0000256" key="3">
    <source>
        <dbReference type="ARBA" id="ARBA00022692"/>
    </source>
</evidence>
<dbReference type="AlphaFoldDB" id="A0A381T6P9"/>
<dbReference type="Gene3D" id="3.40.1090.10">
    <property type="entry name" value="Cytosolic phospholipase A2 catalytic domain"/>
    <property type="match status" value="2"/>
</dbReference>
<dbReference type="PANTHER" id="PTHR14226:SF76">
    <property type="entry name" value="NTE FAMILY PROTEIN RSSA"/>
    <property type="match status" value="1"/>
</dbReference>
<keyword evidence="6" id="KW-1133">Transmembrane helix</keyword>
<dbReference type="SMART" id="SM00100">
    <property type="entry name" value="cNMP"/>
    <property type="match status" value="2"/>
</dbReference>
<dbReference type="EMBL" id="UINC01004110">
    <property type="protein sequence ID" value="SVA11862.1"/>
    <property type="molecule type" value="Genomic_DNA"/>
</dbReference>
<dbReference type="InterPro" id="IPR000595">
    <property type="entry name" value="cNMP-bd_dom"/>
</dbReference>
<keyword evidence="5" id="KW-0442">Lipid degradation</keyword>